<comment type="caution">
    <text evidence="1">The sequence shown here is derived from an EMBL/GenBank/DDBJ whole genome shotgun (WGS) entry which is preliminary data.</text>
</comment>
<keyword evidence="2" id="KW-1185">Reference proteome</keyword>
<evidence type="ECO:0000313" key="2">
    <source>
        <dbReference type="Proteomes" id="UP001163846"/>
    </source>
</evidence>
<accession>A0AA38U8A9</accession>
<proteinExistence type="predicted"/>
<protein>
    <submittedName>
        <fullName evidence="1">Uncharacterized protein</fullName>
    </submittedName>
</protein>
<name>A0AA38U8A9_9AGAR</name>
<evidence type="ECO:0000313" key="1">
    <source>
        <dbReference type="EMBL" id="KAJ3833445.1"/>
    </source>
</evidence>
<dbReference type="Proteomes" id="UP001163846">
    <property type="component" value="Unassembled WGS sequence"/>
</dbReference>
<reference evidence="1" key="1">
    <citation type="submission" date="2022-08" db="EMBL/GenBank/DDBJ databases">
        <authorList>
            <consortium name="DOE Joint Genome Institute"/>
            <person name="Min B."/>
            <person name="Riley R."/>
            <person name="Sierra-Patev S."/>
            <person name="Naranjo-Ortiz M."/>
            <person name="Looney B."/>
            <person name="Konkel Z."/>
            <person name="Slot J.C."/>
            <person name="Sakamoto Y."/>
            <person name="Steenwyk J.L."/>
            <person name="Rokas A."/>
            <person name="Carro J."/>
            <person name="Camarero S."/>
            <person name="Ferreira P."/>
            <person name="Molpeceres G."/>
            <person name="Ruiz-Duenas F.J."/>
            <person name="Serrano A."/>
            <person name="Henrissat B."/>
            <person name="Drula E."/>
            <person name="Hughes K.W."/>
            <person name="Mata J.L."/>
            <person name="Ishikawa N.K."/>
            <person name="Vargas-Isla R."/>
            <person name="Ushijima S."/>
            <person name="Smith C.A."/>
            <person name="Ahrendt S."/>
            <person name="Andreopoulos W."/>
            <person name="He G."/>
            <person name="Labutti K."/>
            <person name="Lipzen A."/>
            <person name="Ng V."/>
            <person name="Sandor L."/>
            <person name="Barry K."/>
            <person name="Martinez A.T."/>
            <person name="Xiao Y."/>
            <person name="Gibbons J.G."/>
            <person name="Terashima K."/>
            <person name="Hibbett D.S."/>
            <person name="Grigoriev I.V."/>
        </authorList>
    </citation>
    <scope>NUCLEOTIDE SEQUENCE</scope>
    <source>
        <strain evidence="1">TFB9207</strain>
    </source>
</reference>
<dbReference type="EMBL" id="MU806695">
    <property type="protein sequence ID" value="KAJ3833445.1"/>
    <property type="molecule type" value="Genomic_DNA"/>
</dbReference>
<sequence>MKRNIKTTRALITVLSLKQAAFDLQVKLSNLSSSQPSADIHSTLSTVEDGQDTLRFQATSVGNSKASREAAEVLEILESIQESLKLWRQEYPDTSPVKIDNSEYFKNPGDGQNTPTLIAYCLALVSRVFERTAQRGATFVLKMMKMFGYSLATLGGRNLNAQQEAALASIPESIERLEKKFNLDIEGVPYAVCPDCSCTYPPSYPNGPSSPTYPSICLEKKALSAPPCGASLLSYGKPIKVFEYYPFFDWFGKFIALPGIEEYGDRFCEAIDQHQTVPTDKVNTADGRFVHEFRGADGRLFVRDRETEGRWFFILNADFFNVEGNRIRGKASSTGMLAMTCLNLPLEIRNDHAYLYIPGIIQGPQEPKAENAEHRHYLKPLIDDLLVGYMRGVRPYATHRTHGDIPPYSRAFRIALAAVLMDFKAARPHLGLLDVTSHHICSGSCDCWHTSGMGRTDYENWKPIDDEFLRKGAELWRNADDVKDRGPIEDLYGTRDSALWQLPYWKPSCQGVVDPMHTMFLILLQRYFRDILGLDNPDDSKRKPKKPRFRFAFYHDFVPPPLLASLREVLMADLSRSMNYHSAASVGNIHRLLQQPHVQGQEDDLRNALMHSSGDALAYVCTDLQRLPANRFAKDDMVNQLMLWRLEKPLDPMVAAKIDSSALLKRIQQVVREAVTPSWMTNPPADVGLAKAGTLKADHWRRLFAVHVPLAVLSLWRETSPLASPDAHRMASVVDTTMHLSCASLIMTKRSLSLERRNLFRHLLRLHVLGLRQDFPGWIFPSHHLAFHIFDGMENYSGVRNCWCFPFEFTIGKLQRIPNNHIPGQFERTMLHSFCKGATFRQWLMRRDAPPILRYCLELVDQAYNYYHTPMTPPTASSASSSTADDVDSTESEPLTAAFVGYDVGSPDSKHKIPSPPDLTKLVGEEPTECYSRVPGSKGYYTIPKQGATGNSYICFQSQGKYQPGQPWKAGQIQHIFRKTSTAQLQVAVRVSQATNVAHPFSDFAENGFEAAMFSTKFSKDLEVLNFNQIAAHAARWNLTDELVAVVNLCMVSRLCERVRTILNIEQD</sequence>
<gene>
    <name evidence="1" type="ORF">F5878DRAFT_546566</name>
</gene>
<dbReference type="AlphaFoldDB" id="A0AA38U8A9"/>
<organism evidence="1 2">
    <name type="scientific">Lentinula raphanica</name>
    <dbReference type="NCBI Taxonomy" id="153919"/>
    <lineage>
        <taxon>Eukaryota</taxon>
        <taxon>Fungi</taxon>
        <taxon>Dikarya</taxon>
        <taxon>Basidiomycota</taxon>
        <taxon>Agaricomycotina</taxon>
        <taxon>Agaricomycetes</taxon>
        <taxon>Agaricomycetidae</taxon>
        <taxon>Agaricales</taxon>
        <taxon>Marasmiineae</taxon>
        <taxon>Omphalotaceae</taxon>
        <taxon>Lentinula</taxon>
    </lineage>
</organism>